<evidence type="ECO:0000256" key="1">
    <source>
        <dbReference type="SAM" id="SignalP"/>
    </source>
</evidence>
<organism evidence="3 4">
    <name type="scientific">Constantimarinum furrinae</name>
    <dbReference type="NCBI Taxonomy" id="2562285"/>
    <lineage>
        <taxon>Bacteria</taxon>
        <taxon>Pseudomonadati</taxon>
        <taxon>Bacteroidota</taxon>
        <taxon>Flavobacteriia</taxon>
        <taxon>Flavobacteriales</taxon>
        <taxon>Flavobacteriaceae</taxon>
        <taxon>Altibacter/Constantimarinum group</taxon>
        <taxon>Constantimarinum</taxon>
    </lineage>
</organism>
<protein>
    <submittedName>
        <fullName evidence="3">Metalloendopeptidase-like membrane protein</fullName>
    </submittedName>
</protein>
<reference evidence="3 4" key="1">
    <citation type="submission" date="2020-04" db="EMBL/GenBank/DDBJ databases">
        <title>Genome sequence of Altibacter aquimarinus strain ALE3EI.</title>
        <authorList>
            <person name="Oh H.-M."/>
            <person name="Jang D."/>
        </authorList>
    </citation>
    <scope>NUCLEOTIDE SEQUENCE [LARGE SCALE GENOMIC DNA]</scope>
    <source>
        <strain evidence="3 4">ALE3EI</strain>
    </source>
</reference>
<dbReference type="InterPro" id="IPR050570">
    <property type="entry name" value="Cell_wall_metabolism_enzyme"/>
</dbReference>
<dbReference type="CDD" id="cd12797">
    <property type="entry name" value="M23_peptidase"/>
    <property type="match status" value="1"/>
</dbReference>
<dbReference type="PANTHER" id="PTHR21666:SF270">
    <property type="entry name" value="MUREIN HYDROLASE ACTIVATOR ENVC"/>
    <property type="match status" value="1"/>
</dbReference>
<feature type="domain" description="M23ase beta-sheet core" evidence="2">
    <location>
        <begin position="84"/>
        <end position="176"/>
    </location>
</feature>
<sequence length="210" mass="23245">MKILQLVIVLLFLSNSCSKNDNEMVQQGIDNEPVQGITVGCPNTTYPFWQISPYVLPYPVGKTYMTNLSHCSGSFHAEGQPDEYAIDFAMDIGTIITASRPGTVVHVVETGVDGEHPNNLVVIKHTDDSYAQYMHLTRYGAMVEIGDFVVQGDTIGRSGATGLAGYPHLHFVVTDGGWEYPYSSIPYTFKNTEPNPYSLKARHNYTAEPY</sequence>
<dbReference type="GO" id="GO:0004222">
    <property type="term" value="F:metalloendopeptidase activity"/>
    <property type="evidence" value="ECO:0007669"/>
    <property type="project" value="TreeGrafter"/>
</dbReference>
<dbReference type="KEGG" id="alti:ALE3EI_1936"/>
<dbReference type="InterPro" id="IPR016047">
    <property type="entry name" value="M23ase_b-sheet_dom"/>
</dbReference>
<evidence type="ECO:0000259" key="2">
    <source>
        <dbReference type="Pfam" id="PF01551"/>
    </source>
</evidence>
<name>A0A7G8PVW7_9FLAO</name>
<accession>A0A7G8PVW7</accession>
<feature type="signal peptide" evidence="1">
    <location>
        <begin position="1"/>
        <end position="19"/>
    </location>
</feature>
<gene>
    <name evidence="3" type="ORF">ALE3EI_1936</name>
</gene>
<dbReference type="AlphaFoldDB" id="A0A7G8PVW7"/>
<dbReference type="Gene3D" id="2.70.70.10">
    <property type="entry name" value="Glucose Permease (Domain IIA)"/>
    <property type="match status" value="1"/>
</dbReference>
<keyword evidence="1" id="KW-0732">Signal</keyword>
<dbReference type="RefSeq" id="WP_186988170.1">
    <property type="nucleotide sequence ID" value="NZ_CP052909.1"/>
</dbReference>
<feature type="chain" id="PRO_5028951159" evidence="1">
    <location>
        <begin position="20"/>
        <end position="210"/>
    </location>
</feature>
<evidence type="ECO:0000313" key="4">
    <source>
        <dbReference type="Proteomes" id="UP000515514"/>
    </source>
</evidence>
<dbReference type="Pfam" id="PF01551">
    <property type="entry name" value="Peptidase_M23"/>
    <property type="match status" value="1"/>
</dbReference>
<keyword evidence="4" id="KW-1185">Reference proteome</keyword>
<dbReference type="EMBL" id="CP052909">
    <property type="protein sequence ID" value="QNJ98483.1"/>
    <property type="molecule type" value="Genomic_DNA"/>
</dbReference>
<evidence type="ECO:0000313" key="3">
    <source>
        <dbReference type="EMBL" id="QNJ98483.1"/>
    </source>
</evidence>
<proteinExistence type="predicted"/>
<dbReference type="SUPFAM" id="SSF51261">
    <property type="entry name" value="Duplicated hybrid motif"/>
    <property type="match status" value="1"/>
</dbReference>
<dbReference type="InterPro" id="IPR011055">
    <property type="entry name" value="Dup_hybrid_motif"/>
</dbReference>
<dbReference type="Proteomes" id="UP000515514">
    <property type="component" value="Chromosome"/>
</dbReference>
<dbReference type="PANTHER" id="PTHR21666">
    <property type="entry name" value="PEPTIDASE-RELATED"/>
    <property type="match status" value="1"/>
</dbReference>